<keyword evidence="6 11" id="KW-0326">Glycosidase</keyword>
<dbReference type="InterPro" id="IPR036434">
    <property type="entry name" value="Beta_cellobiohydrolase_sf"/>
</dbReference>
<sequence>MTDGFYVDPQSNPAVWVRDHPQDGRQAAIKANISSKPIARWFGSWSGDIRSAVSGHVGGTGSKLPVLVAYNIPGRDACGGHSGGGAGSPSAYRSWISAFAAGIGNRPAVVVVEPDSLADFNCMDSGQIAERTAMIKYATEQFKAKAPNTWVYLDAGNAQWVPAGTMAGRLDAAGVRDVRGFAVNVSNYHTTAASVTYANAVSGALPGGGKPFVIDTSRNGNGHNGEWCNPGGRKLGTVARTGGGAEMLLWVKVPGDSDGRCGKAPGVDAGQFDPQLAFDLVYGY</sequence>
<evidence type="ECO:0000313" key="13">
    <source>
        <dbReference type="Proteomes" id="UP000199623"/>
    </source>
</evidence>
<feature type="active site" description="Proton donor" evidence="8 10">
    <location>
        <position position="115"/>
    </location>
</feature>
<proteinExistence type="inferred from homology"/>
<evidence type="ECO:0000256" key="8">
    <source>
        <dbReference type="PIRSR" id="PIRSR001100-1"/>
    </source>
</evidence>
<accession>A0A1G7V4X2</accession>
<dbReference type="InterPro" id="IPR001524">
    <property type="entry name" value="Glyco_hydro_6_CS"/>
</dbReference>
<keyword evidence="2 11" id="KW-0378">Hydrolase</keyword>
<evidence type="ECO:0000256" key="3">
    <source>
        <dbReference type="ARBA" id="ARBA00023001"/>
    </source>
</evidence>
<dbReference type="PRINTS" id="PR00733">
    <property type="entry name" value="GLHYDRLASE6"/>
</dbReference>
<dbReference type="PANTHER" id="PTHR34876">
    <property type="match status" value="1"/>
</dbReference>
<name>A0A1G7V4X2_9PSEU</name>
<keyword evidence="13" id="KW-1185">Reference proteome</keyword>
<feature type="binding site" evidence="9">
    <location>
        <position position="227"/>
    </location>
    <ligand>
        <name>substrate</name>
    </ligand>
</feature>
<evidence type="ECO:0000256" key="5">
    <source>
        <dbReference type="ARBA" id="ARBA00023277"/>
    </source>
</evidence>
<dbReference type="PROSITE" id="PS00656">
    <property type="entry name" value="GLYCOSYL_HYDROL_F6_2"/>
    <property type="match status" value="1"/>
</dbReference>
<evidence type="ECO:0000256" key="2">
    <source>
        <dbReference type="ARBA" id="ARBA00022801"/>
    </source>
</evidence>
<dbReference type="PANTHER" id="PTHR34876:SF4">
    <property type="entry name" value="1,4-BETA-D-GLUCAN CELLOBIOHYDROLASE C-RELATED"/>
    <property type="match status" value="1"/>
</dbReference>
<feature type="binding site" evidence="9">
    <location>
        <position position="252"/>
    </location>
    <ligand>
        <name>substrate</name>
    </ligand>
</feature>
<comment type="similarity">
    <text evidence="11">Belongs to the glycosyl hydrolase family 6.</text>
</comment>
<protein>
    <recommendedName>
        <fullName evidence="11">Glucanase</fullName>
        <ecNumber evidence="11">3.2.1.-</ecNumber>
    </recommendedName>
</protein>
<dbReference type="EMBL" id="FNCC01000009">
    <property type="protein sequence ID" value="SDG54804.1"/>
    <property type="molecule type" value="Genomic_DNA"/>
</dbReference>
<dbReference type="STRING" id="200378.SAMN05216553_1098"/>
<reference evidence="13" key="1">
    <citation type="submission" date="2016-10" db="EMBL/GenBank/DDBJ databases">
        <authorList>
            <person name="Varghese N."/>
            <person name="Submissions S."/>
        </authorList>
    </citation>
    <scope>NUCLEOTIDE SEQUENCE [LARGE SCALE GENOMIC DNA]</scope>
    <source>
        <strain evidence="13">CGMCC 4.3506</strain>
    </source>
</reference>
<dbReference type="AlphaFoldDB" id="A0A1G7V4X2"/>
<organism evidence="12 13">
    <name type="scientific">Lentzea fradiae</name>
    <dbReference type="NCBI Taxonomy" id="200378"/>
    <lineage>
        <taxon>Bacteria</taxon>
        <taxon>Bacillati</taxon>
        <taxon>Actinomycetota</taxon>
        <taxon>Actinomycetes</taxon>
        <taxon>Pseudonocardiales</taxon>
        <taxon>Pseudonocardiaceae</taxon>
        <taxon>Lentzea</taxon>
    </lineage>
</organism>
<evidence type="ECO:0000256" key="11">
    <source>
        <dbReference type="RuleBase" id="RU361186"/>
    </source>
</evidence>
<feature type="active site" description="Proton acceptor" evidence="8">
    <location>
        <position position="258"/>
    </location>
</feature>
<dbReference type="InterPro" id="IPR016288">
    <property type="entry name" value="Beta_cellobiohydrolase"/>
</dbReference>
<dbReference type="EC" id="3.2.1.-" evidence="11"/>
<dbReference type="Gene3D" id="3.20.20.40">
    <property type="entry name" value="1, 4-beta cellobiohydrolase"/>
    <property type="match status" value="1"/>
</dbReference>
<dbReference type="GO" id="GO:0004553">
    <property type="term" value="F:hydrolase activity, hydrolyzing O-glycosyl compounds"/>
    <property type="evidence" value="ECO:0007669"/>
    <property type="project" value="InterPro"/>
</dbReference>
<feature type="binding site" evidence="9">
    <location>
        <position position="41"/>
    </location>
    <ligand>
        <name>substrate</name>
    </ligand>
</feature>
<gene>
    <name evidence="12" type="ORF">SAMN05216553_1098</name>
</gene>
<evidence type="ECO:0000256" key="6">
    <source>
        <dbReference type="ARBA" id="ARBA00023295"/>
    </source>
</evidence>
<evidence type="ECO:0000256" key="9">
    <source>
        <dbReference type="PIRSR" id="PIRSR001100-2"/>
    </source>
</evidence>
<keyword evidence="7 11" id="KW-0624">Polysaccharide degradation</keyword>
<keyword evidence="5 11" id="KW-0119">Carbohydrate metabolism</keyword>
<dbReference type="Pfam" id="PF01341">
    <property type="entry name" value="Glyco_hydro_6"/>
    <property type="match status" value="1"/>
</dbReference>
<feature type="binding site" evidence="9">
    <location>
        <position position="187"/>
    </location>
    <ligand>
        <name>substrate</name>
    </ligand>
</feature>
<keyword evidence="3 11" id="KW-0136">Cellulose degradation</keyword>
<evidence type="ECO:0000313" key="12">
    <source>
        <dbReference type="EMBL" id="SDG54804.1"/>
    </source>
</evidence>
<dbReference type="SUPFAM" id="SSF51989">
    <property type="entry name" value="Glycosyl hydrolases family 6, cellulases"/>
    <property type="match status" value="1"/>
</dbReference>
<evidence type="ECO:0000256" key="10">
    <source>
        <dbReference type="PROSITE-ProRule" id="PRU10057"/>
    </source>
</evidence>
<feature type="binding site" evidence="9">
    <location>
        <position position="160"/>
    </location>
    <ligand>
        <name>substrate</name>
    </ligand>
</feature>
<evidence type="ECO:0000256" key="1">
    <source>
        <dbReference type="ARBA" id="ARBA00022729"/>
    </source>
</evidence>
<dbReference type="PIRSF" id="PIRSF001100">
    <property type="entry name" value="Beta_cellobiohydrolase"/>
    <property type="match status" value="1"/>
</dbReference>
<evidence type="ECO:0000256" key="4">
    <source>
        <dbReference type="ARBA" id="ARBA00023157"/>
    </source>
</evidence>
<dbReference type="Proteomes" id="UP000199623">
    <property type="component" value="Unassembled WGS sequence"/>
</dbReference>
<keyword evidence="4" id="KW-1015">Disulfide bond</keyword>
<evidence type="ECO:0000256" key="7">
    <source>
        <dbReference type="ARBA" id="ARBA00023326"/>
    </source>
</evidence>
<keyword evidence="1" id="KW-0732">Signal</keyword>
<dbReference type="GO" id="GO:0030245">
    <property type="term" value="P:cellulose catabolic process"/>
    <property type="evidence" value="ECO:0007669"/>
    <property type="project" value="UniProtKB-KW"/>
</dbReference>